<proteinExistence type="inferred from homology"/>
<dbReference type="RefSeq" id="WP_101679928.1">
    <property type="nucleotide sequence ID" value="NZ_PJRP01000001.1"/>
</dbReference>
<evidence type="ECO:0000256" key="4">
    <source>
        <dbReference type="ARBA" id="ARBA00023026"/>
    </source>
</evidence>
<comment type="similarity">
    <text evidence="1">Belongs to the delta endotoxin family.</text>
</comment>
<evidence type="ECO:0000256" key="1">
    <source>
        <dbReference type="ARBA" id="ARBA00007819"/>
    </source>
</evidence>
<keyword evidence="4" id="KW-0843">Virulence</keyword>
<evidence type="ECO:0000313" key="7">
    <source>
        <dbReference type="Proteomes" id="UP000234341"/>
    </source>
</evidence>
<dbReference type="InterPro" id="IPR036716">
    <property type="entry name" value="Pest_crys_N_sf"/>
</dbReference>
<dbReference type="AlphaFoldDB" id="A0A2N5CIT0"/>
<evidence type="ECO:0000259" key="5">
    <source>
        <dbReference type="Pfam" id="PF03945"/>
    </source>
</evidence>
<comment type="caution">
    <text evidence="6">The sequence shown here is derived from an EMBL/GenBank/DDBJ whole genome shotgun (WGS) entry which is preliminary data.</text>
</comment>
<reference evidence="6 7" key="1">
    <citation type="submission" date="2017-12" db="EMBL/GenBank/DDBJ databases">
        <title>Genome sequence of the active heterotrophic nitrifier-denitrifier, Cupriavidus pauculus UM1.</title>
        <authorList>
            <person name="Putonti C."/>
            <person name="Castignetti D."/>
        </authorList>
    </citation>
    <scope>NUCLEOTIDE SEQUENCE [LARGE SCALE GENOMIC DNA]</scope>
    <source>
        <strain evidence="6 7">UM1</strain>
    </source>
</reference>
<dbReference type="OrthoDB" id="8957697at2"/>
<organism evidence="6 7">
    <name type="scientific">Cupriavidus pauculus</name>
    <dbReference type="NCBI Taxonomy" id="82633"/>
    <lineage>
        <taxon>Bacteria</taxon>
        <taxon>Pseudomonadati</taxon>
        <taxon>Pseudomonadota</taxon>
        <taxon>Betaproteobacteria</taxon>
        <taxon>Burkholderiales</taxon>
        <taxon>Burkholderiaceae</taxon>
        <taxon>Cupriavidus</taxon>
    </lineage>
</organism>
<dbReference type="SUPFAM" id="SSF56849">
    <property type="entry name" value="delta-Endotoxin (insectocide), N-terminal domain"/>
    <property type="match status" value="1"/>
</dbReference>
<dbReference type="GO" id="GO:0090729">
    <property type="term" value="F:toxin activity"/>
    <property type="evidence" value="ECO:0007669"/>
    <property type="project" value="UniProtKB-KW"/>
</dbReference>
<dbReference type="GO" id="GO:0030435">
    <property type="term" value="P:sporulation resulting in formation of a cellular spore"/>
    <property type="evidence" value="ECO:0007669"/>
    <property type="project" value="UniProtKB-KW"/>
</dbReference>
<accession>A0A2N5CIT0</accession>
<keyword evidence="3" id="KW-0749">Sporulation</keyword>
<sequence>MSGPDIRGQVEALINQKIEDAVFSLLKQKLNGIADTLKLYVAATSTGDTQNMMMQFVVTNTQMVAAGQEFRNPDFQWKVAPLFAIFAQLHMVLLRDVVLNGKDWSWNAKVYASYVKLATDTAQDYAKYLDDVSQAERKRLAAQAPGSPGRHRTNLYNYWQPFEWKRVTLLSDFRILVAAMDPVAHPDPVHDLPYEDVYSEAYGTADDWDNTCRGWGEGVTTPFARPLANPSRIYVEYFNRTPRIVNVRYPAGLGPIVRGGKRGDVVGITADYKPGVETQTVTIPAPVGGARFNIVGVAIRRGSIPLALVLKLADGSALTLWDRTDLYVPMEDVPVPSGRKLTTLTMWSRSRYYNSDLGCLVLGFSRDPDDVPQRTRDLLYITATGEDDNARRVRSSGISRSLQERREAYWAWVRSAR</sequence>
<dbReference type="InterPro" id="IPR005639">
    <property type="entry name" value="Pest_crys_dom_I"/>
</dbReference>
<dbReference type="GO" id="GO:0001907">
    <property type="term" value="P:symbiont-mediated killing of host cell"/>
    <property type="evidence" value="ECO:0007669"/>
    <property type="project" value="InterPro"/>
</dbReference>
<evidence type="ECO:0000256" key="2">
    <source>
        <dbReference type="ARBA" id="ARBA00022656"/>
    </source>
</evidence>
<feature type="domain" description="Pesticidal crystal protein" evidence="5">
    <location>
        <begin position="7"/>
        <end position="132"/>
    </location>
</feature>
<protein>
    <submittedName>
        <fullName evidence="6">Twin-arginine translocation pathway signal</fullName>
    </submittedName>
</protein>
<evidence type="ECO:0000256" key="3">
    <source>
        <dbReference type="ARBA" id="ARBA00022969"/>
    </source>
</evidence>
<dbReference type="Proteomes" id="UP000234341">
    <property type="component" value="Unassembled WGS sequence"/>
</dbReference>
<dbReference type="Pfam" id="PF03945">
    <property type="entry name" value="Endotoxin_N"/>
    <property type="match status" value="1"/>
</dbReference>
<name>A0A2N5CIT0_9BURK</name>
<dbReference type="Gene3D" id="1.20.190.10">
    <property type="entry name" value="Pesticidal crystal protein, N-terminal domain"/>
    <property type="match status" value="1"/>
</dbReference>
<dbReference type="EMBL" id="PJRP01000001">
    <property type="protein sequence ID" value="PLQ02136.1"/>
    <property type="molecule type" value="Genomic_DNA"/>
</dbReference>
<keyword evidence="2" id="KW-0800">Toxin</keyword>
<gene>
    <name evidence="6" type="ORF">CYJ10_02185</name>
</gene>
<evidence type="ECO:0000313" key="6">
    <source>
        <dbReference type="EMBL" id="PLQ02136.1"/>
    </source>
</evidence>